<feature type="region of interest" description="Disordered" evidence="1">
    <location>
        <begin position="44"/>
        <end position="90"/>
    </location>
</feature>
<evidence type="ECO:0000313" key="3">
    <source>
        <dbReference type="EMBL" id="MPC95327.1"/>
    </source>
</evidence>
<evidence type="ECO:0000256" key="1">
    <source>
        <dbReference type="SAM" id="MobiDB-lite"/>
    </source>
</evidence>
<feature type="chain" id="PRO_5022972175" description="Secreted protein" evidence="2">
    <location>
        <begin position="17"/>
        <end position="111"/>
    </location>
</feature>
<comment type="caution">
    <text evidence="3">The sequence shown here is derived from an EMBL/GenBank/DDBJ whole genome shotgun (WGS) entry which is preliminary data.</text>
</comment>
<dbReference type="EMBL" id="VSRR010101823">
    <property type="protein sequence ID" value="MPC95327.1"/>
    <property type="molecule type" value="Genomic_DNA"/>
</dbReference>
<keyword evidence="4" id="KW-1185">Reference proteome</keyword>
<evidence type="ECO:0008006" key="5">
    <source>
        <dbReference type="Google" id="ProtNLM"/>
    </source>
</evidence>
<name>A0A5B7JQD0_PORTR</name>
<feature type="compositionally biased region" description="Pro residues" evidence="1">
    <location>
        <begin position="76"/>
        <end position="90"/>
    </location>
</feature>
<keyword evidence="2" id="KW-0732">Signal</keyword>
<feature type="signal peptide" evidence="2">
    <location>
        <begin position="1"/>
        <end position="16"/>
    </location>
</feature>
<dbReference type="Proteomes" id="UP000324222">
    <property type="component" value="Unassembled WGS sequence"/>
</dbReference>
<evidence type="ECO:0000256" key="2">
    <source>
        <dbReference type="SAM" id="SignalP"/>
    </source>
</evidence>
<organism evidence="3 4">
    <name type="scientific">Portunus trituberculatus</name>
    <name type="common">Swimming crab</name>
    <name type="synonym">Neptunus trituberculatus</name>
    <dbReference type="NCBI Taxonomy" id="210409"/>
    <lineage>
        <taxon>Eukaryota</taxon>
        <taxon>Metazoa</taxon>
        <taxon>Ecdysozoa</taxon>
        <taxon>Arthropoda</taxon>
        <taxon>Crustacea</taxon>
        <taxon>Multicrustacea</taxon>
        <taxon>Malacostraca</taxon>
        <taxon>Eumalacostraca</taxon>
        <taxon>Eucarida</taxon>
        <taxon>Decapoda</taxon>
        <taxon>Pleocyemata</taxon>
        <taxon>Brachyura</taxon>
        <taxon>Eubrachyura</taxon>
        <taxon>Portunoidea</taxon>
        <taxon>Portunidae</taxon>
        <taxon>Portuninae</taxon>
        <taxon>Portunus</taxon>
    </lineage>
</organism>
<evidence type="ECO:0000313" key="4">
    <source>
        <dbReference type="Proteomes" id="UP000324222"/>
    </source>
</evidence>
<accession>A0A5B7JQD0</accession>
<reference evidence="3 4" key="1">
    <citation type="submission" date="2019-05" db="EMBL/GenBank/DDBJ databases">
        <title>Another draft genome of Portunus trituberculatus and its Hox gene families provides insights of decapod evolution.</title>
        <authorList>
            <person name="Jeong J.-H."/>
            <person name="Song I."/>
            <person name="Kim S."/>
            <person name="Choi T."/>
            <person name="Kim D."/>
            <person name="Ryu S."/>
            <person name="Kim W."/>
        </authorList>
    </citation>
    <scope>NUCLEOTIDE SEQUENCE [LARGE SCALE GENOMIC DNA]</scope>
    <source>
        <tissue evidence="3">Muscle</tissue>
    </source>
</reference>
<gene>
    <name evidence="3" type="ORF">E2C01_090534</name>
</gene>
<sequence>MLHLFVLPLCCTSVFCLRAVPLYPLPSHCVSESCVHRLGPLNTAREGDTRPHSPGTIGVAADEGGQFSRTSLPHPTQLPSPVQPPTPCRVPGPGYVRRAASLRVYRLGCGA</sequence>
<protein>
    <recommendedName>
        <fullName evidence="5">Secreted protein</fullName>
    </recommendedName>
</protein>
<dbReference type="AlphaFoldDB" id="A0A5B7JQD0"/>
<proteinExistence type="predicted"/>